<feature type="transmembrane region" description="Helical" evidence="1">
    <location>
        <begin position="45"/>
        <end position="66"/>
    </location>
</feature>
<dbReference type="RefSeq" id="WP_188404294.1">
    <property type="nucleotide sequence ID" value="NZ_BMCE01000004.1"/>
</dbReference>
<dbReference type="Proteomes" id="UP001319060">
    <property type="component" value="Unassembled WGS sequence"/>
</dbReference>
<sequence>MDNLIVIFLSRMIVSLGILALYGVVGWSVAWMLNVLNFKVNPLTFTLAGLGIGLLNILIALLEIAWTKYKIKKELEDFSDL</sequence>
<proteinExistence type="predicted"/>
<feature type="transmembrane region" description="Helical" evidence="1">
    <location>
        <begin position="12"/>
        <end position="33"/>
    </location>
</feature>
<keyword evidence="1" id="KW-0472">Membrane</keyword>
<keyword evidence="1" id="KW-0812">Transmembrane</keyword>
<name>A0ABS2Z7W6_9BACL</name>
<comment type="caution">
    <text evidence="2">The sequence shown here is derived from an EMBL/GenBank/DDBJ whole genome shotgun (WGS) entry which is preliminary data.</text>
</comment>
<evidence type="ECO:0008006" key="4">
    <source>
        <dbReference type="Google" id="ProtNLM"/>
    </source>
</evidence>
<evidence type="ECO:0000313" key="2">
    <source>
        <dbReference type="EMBL" id="MBN3544133.1"/>
    </source>
</evidence>
<dbReference type="EMBL" id="JAFHKS010000040">
    <property type="protein sequence ID" value="MBN3544133.1"/>
    <property type="molecule type" value="Genomic_DNA"/>
</dbReference>
<reference evidence="2 3" key="1">
    <citation type="submission" date="2021-01" db="EMBL/GenBank/DDBJ databases">
        <title>Genome Sequencing of Type Strains.</title>
        <authorList>
            <person name="Lemaire J.F."/>
            <person name="Inderbitzin P."/>
            <person name="Collins S.B."/>
            <person name="Wespe N."/>
            <person name="Knight-Connoni V."/>
        </authorList>
    </citation>
    <scope>NUCLEOTIDE SEQUENCE [LARGE SCALE GENOMIC DNA]</scope>
    <source>
        <strain evidence="2 3">DSM 14730</strain>
    </source>
</reference>
<keyword evidence="1" id="KW-1133">Transmembrane helix</keyword>
<accession>A0ABS2Z7W6</accession>
<gene>
    <name evidence="2" type="ORF">JYA64_02360</name>
</gene>
<keyword evidence="3" id="KW-1185">Reference proteome</keyword>
<evidence type="ECO:0000256" key="1">
    <source>
        <dbReference type="SAM" id="Phobius"/>
    </source>
</evidence>
<organism evidence="2 3">
    <name type="scientific">Fictibacillus barbaricus</name>
    <dbReference type="NCBI Taxonomy" id="182136"/>
    <lineage>
        <taxon>Bacteria</taxon>
        <taxon>Bacillati</taxon>
        <taxon>Bacillota</taxon>
        <taxon>Bacilli</taxon>
        <taxon>Bacillales</taxon>
        <taxon>Fictibacillaceae</taxon>
        <taxon>Fictibacillus</taxon>
    </lineage>
</organism>
<evidence type="ECO:0000313" key="3">
    <source>
        <dbReference type="Proteomes" id="UP001319060"/>
    </source>
</evidence>
<protein>
    <recommendedName>
        <fullName evidence="4">DUF2627 domain-containing protein</fullName>
    </recommendedName>
</protein>